<dbReference type="EMBL" id="PQXH01000011">
    <property type="protein sequence ID" value="TGO18289.1"/>
    <property type="molecule type" value="Genomic_DNA"/>
</dbReference>
<evidence type="ECO:0000313" key="3">
    <source>
        <dbReference type="Proteomes" id="UP000297777"/>
    </source>
</evidence>
<gene>
    <name evidence="2" type="ORF">BTUL_0011g00960</name>
</gene>
<protein>
    <submittedName>
        <fullName evidence="2">Uncharacterized protein</fullName>
    </submittedName>
</protein>
<evidence type="ECO:0000256" key="1">
    <source>
        <dbReference type="SAM" id="MobiDB-lite"/>
    </source>
</evidence>
<proteinExistence type="predicted"/>
<dbReference type="AlphaFoldDB" id="A0A4Z1F407"/>
<dbReference type="OrthoDB" id="3537368at2759"/>
<feature type="region of interest" description="Disordered" evidence="1">
    <location>
        <begin position="251"/>
        <end position="316"/>
    </location>
</feature>
<comment type="caution">
    <text evidence="2">The sequence shown here is derived from an EMBL/GenBank/DDBJ whole genome shotgun (WGS) entry which is preliminary data.</text>
</comment>
<keyword evidence="3" id="KW-1185">Reference proteome</keyword>
<accession>A0A4Z1F407</accession>
<dbReference type="Proteomes" id="UP000297777">
    <property type="component" value="Unassembled WGS sequence"/>
</dbReference>
<name>A0A4Z1F407_9HELO</name>
<organism evidence="2 3">
    <name type="scientific">Botrytis tulipae</name>
    <dbReference type="NCBI Taxonomy" id="87230"/>
    <lineage>
        <taxon>Eukaryota</taxon>
        <taxon>Fungi</taxon>
        <taxon>Dikarya</taxon>
        <taxon>Ascomycota</taxon>
        <taxon>Pezizomycotina</taxon>
        <taxon>Leotiomycetes</taxon>
        <taxon>Helotiales</taxon>
        <taxon>Sclerotiniaceae</taxon>
        <taxon>Botrytis</taxon>
    </lineage>
</organism>
<sequence>MGDMGCKYQTQHPPADEEVRRNITAVGKLLLPKNPLKRDLRELLETLHPEVECRSKMRKTILNELKSDSKPGRTGTTCCIELQNDHERWLSELPFTVDGVLHCYINELRYFHDKADFPGSKSYLAQIRHQKLTFKSFFYPGAFRPLKDVDRISDDIEEIRRLLGTHKSEPGWNLPRTHRFHLLNFPKEILKMIFAYTLVAKGGAFVAPTVVTSNYCESYSEADYRISFPESPYYNGYKSFESGSEVTLRKNVGPRPGFPDSAPFKMKGDSMKPYDSPSSLLSEDSNYHWPNPDKPILSQEGPRGDLRRFCGQKNVG</sequence>
<reference evidence="2 3" key="1">
    <citation type="submission" date="2017-12" db="EMBL/GenBank/DDBJ databases">
        <title>Comparative genomics of Botrytis spp.</title>
        <authorList>
            <person name="Valero-Jimenez C.A."/>
            <person name="Tapia P."/>
            <person name="Veloso J."/>
            <person name="Silva-Moreno E."/>
            <person name="Staats M."/>
            <person name="Valdes J.H."/>
            <person name="Van Kan J.A.L."/>
        </authorList>
    </citation>
    <scope>NUCLEOTIDE SEQUENCE [LARGE SCALE GENOMIC DNA]</scope>
    <source>
        <strain evidence="2 3">Bt9001</strain>
    </source>
</reference>
<evidence type="ECO:0000313" key="2">
    <source>
        <dbReference type="EMBL" id="TGO18289.1"/>
    </source>
</evidence>